<dbReference type="Proteomes" id="UP000053259">
    <property type="component" value="Unassembled WGS sequence"/>
</dbReference>
<gene>
    <name evidence="4" type="ORF">PV09_08217</name>
</gene>
<dbReference type="GeneID" id="27316190"/>
<feature type="coiled-coil region" evidence="1">
    <location>
        <begin position="279"/>
        <end position="313"/>
    </location>
</feature>
<dbReference type="RefSeq" id="XP_016210045.1">
    <property type="nucleotide sequence ID" value="XM_016362080.1"/>
</dbReference>
<feature type="region of interest" description="Disordered" evidence="2">
    <location>
        <begin position="375"/>
        <end position="468"/>
    </location>
</feature>
<feature type="compositionally biased region" description="Low complexity" evidence="2">
    <location>
        <begin position="100"/>
        <end position="113"/>
    </location>
</feature>
<sequence>MTPARISSKNRKSRGTTGVGKWSQHIGSHTVCNKSVSSSQATMPPPKRMTANPARPAARHRAGKPTVQEAETSSDEESGVQEQDEEEVQHERQTQTEPNAHASRPAASSFAPSLVSRVSYDRKVVDLNTRPPAPQSRTAPEIDEDEFETEESEEEESTGSEEEEDESTEEDSSSEDERPVRARPVFLKKSQREAASRGNGEAGPSGKSQEEVWEEEQARKKERADALIREELEKQAQAKAAGKKYWDDEDNVADDVDDTDDVDPEAEYAAWKLREIKRLKRDQDAIIAAEREREEIERRRNLSKEEREAEDKAFLDAQKAAKESKGTMAFKQKYFHKGAFYTEDLGELAKRDIMGGRYEDDFRMKEALPEYLQKRDITKIGKKGGTKYKDMRSEDTGRWGEHLDRNGPRRAGDERRFNTNDDRFRPDYEGGAGGRDGPSGANASVLGERKRPPPPEGGRAEDKRAKLS</sequence>
<accession>A0A0D1XD67</accession>
<dbReference type="VEuPathDB" id="FungiDB:PV09_08217"/>
<feature type="compositionally biased region" description="Polar residues" evidence="2">
    <location>
        <begin position="25"/>
        <end position="42"/>
    </location>
</feature>
<evidence type="ECO:0000256" key="1">
    <source>
        <dbReference type="SAM" id="Coils"/>
    </source>
</evidence>
<dbReference type="InterPro" id="IPR033194">
    <property type="entry name" value="MFAP1"/>
</dbReference>
<organism evidence="4 5">
    <name type="scientific">Verruconis gallopava</name>
    <dbReference type="NCBI Taxonomy" id="253628"/>
    <lineage>
        <taxon>Eukaryota</taxon>
        <taxon>Fungi</taxon>
        <taxon>Dikarya</taxon>
        <taxon>Ascomycota</taxon>
        <taxon>Pezizomycotina</taxon>
        <taxon>Dothideomycetes</taxon>
        <taxon>Pleosporomycetidae</taxon>
        <taxon>Venturiales</taxon>
        <taxon>Sympoventuriaceae</taxon>
        <taxon>Verruconis</taxon>
    </lineage>
</organism>
<evidence type="ECO:0000313" key="5">
    <source>
        <dbReference type="Proteomes" id="UP000053259"/>
    </source>
</evidence>
<evidence type="ECO:0000256" key="2">
    <source>
        <dbReference type="SAM" id="MobiDB-lite"/>
    </source>
</evidence>
<feature type="compositionally biased region" description="Basic and acidic residues" evidence="2">
    <location>
        <begin position="216"/>
        <end position="236"/>
    </location>
</feature>
<dbReference type="EMBL" id="KN847566">
    <property type="protein sequence ID" value="KIW00176.1"/>
    <property type="molecule type" value="Genomic_DNA"/>
</dbReference>
<dbReference type="AlphaFoldDB" id="A0A0D1XD67"/>
<feature type="compositionally biased region" description="Basic and acidic residues" evidence="2">
    <location>
        <begin position="387"/>
        <end position="428"/>
    </location>
</feature>
<dbReference type="STRING" id="253628.A0A0D1XD67"/>
<dbReference type="InParanoid" id="A0A0D1XD67"/>
<feature type="compositionally biased region" description="Acidic residues" evidence="2">
    <location>
        <begin position="141"/>
        <end position="174"/>
    </location>
</feature>
<feature type="compositionally biased region" description="Basic and acidic residues" evidence="2">
    <location>
        <begin position="447"/>
        <end position="468"/>
    </location>
</feature>
<keyword evidence="5" id="KW-1185">Reference proteome</keyword>
<name>A0A0D1XD67_9PEZI</name>
<feature type="compositionally biased region" description="Acidic residues" evidence="2">
    <location>
        <begin position="72"/>
        <end position="88"/>
    </location>
</feature>
<evidence type="ECO:0000313" key="4">
    <source>
        <dbReference type="EMBL" id="KIW00176.1"/>
    </source>
</evidence>
<feature type="compositionally biased region" description="Acidic residues" evidence="2">
    <location>
        <begin position="247"/>
        <end position="261"/>
    </location>
</feature>
<dbReference type="InterPro" id="IPR009730">
    <property type="entry name" value="MFAP1_C"/>
</dbReference>
<keyword evidence="1" id="KW-0175">Coiled coil</keyword>
<dbReference type="HOGENOM" id="CLU_022379_0_0_1"/>
<feature type="domain" description="Micro-fibrillar-associated protein 1 C-terminal" evidence="3">
    <location>
        <begin position="173"/>
        <end position="396"/>
    </location>
</feature>
<protein>
    <recommendedName>
        <fullName evidence="3">Micro-fibrillar-associated protein 1 C-terminal domain-containing protein</fullName>
    </recommendedName>
</protein>
<evidence type="ECO:0000259" key="3">
    <source>
        <dbReference type="Pfam" id="PF06991"/>
    </source>
</evidence>
<dbReference type="Pfam" id="PF06991">
    <property type="entry name" value="MFAP1"/>
    <property type="match status" value="1"/>
</dbReference>
<feature type="region of interest" description="Disordered" evidence="2">
    <location>
        <begin position="1"/>
        <end position="261"/>
    </location>
</feature>
<dbReference type="PANTHER" id="PTHR15327">
    <property type="entry name" value="MICROFIBRIL-ASSOCIATED PROTEIN"/>
    <property type="match status" value="1"/>
</dbReference>
<reference evidence="4 5" key="1">
    <citation type="submission" date="2015-01" db="EMBL/GenBank/DDBJ databases">
        <title>The Genome Sequence of Ochroconis gallopava CBS43764.</title>
        <authorList>
            <consortium name="The Broad Institute Genomics Platform"/>
            <person name="Cuomo C."/>
            <person name="de Hoog S."/>
            <person name="Gorbushina A."/>
            <person name="Stielow B."/>
            <person name="Teixiera M."/>
            <person name="Abouelleil A."/>
            <person name="Chapman S.B."/>
            <person name="Priest M."/>
            <person name="Young S.K."/>
            <person name="Wortman J."/>
            <person name="Nusbaum C."/>
            <person name="Birren B."/>
        </authorList>
    </citation>
    <scope>NUCLEOTIDE SEQUENCE [LARGE SCALE GENOMIC DNA]</scope>
    <source>
        <strain evidence="4 5">CBS 43764</strain>
    </source>
</reference>
<proteinExistence type="predicted"/>
<dbReference type="OrthoDB" id="1111734at2759"/>